<dbReference type="Gene3D" id="3.20.20.80">
    <property type="entry name" value="Glycosidases"/>
    <property type="match status" value="1"/>
</dbReference>
<accession>A0AAD9IXF7</accession>
<evidence type="ECO:0000256" key="1">
    <source>
        <dbReference type="ARBA" id="ARBA00007806"/>
    </source>
</evidence>
<protein>
    <recommendedName>
        <fullName evidence="5">Glycoside hydrolase family 31 TIM barrel domain-containing protein</fullName>
    </recommendedName>
</protein>
<dbReference type="GO" id="GO:0005975">
    <property type="term" value="P:carbohydrate metabolic process"/>
    <property type="evidence" value="ECO:0007669"/>
    <property type="project" value="InterPro"/>
</dbReference>
<keyword evidence="3 4" id="KW-0326">Glycosidase</keyword>
<comment type="caution">
    <text evidence="6">The sequence shown here is derived from an EMBL/GenBank/DDBJ whole genome shotgun (WGS) entry which is preliminary data.</text>
</comment>
<evidence type="ECO:0000259" key="5">
    <source>
        <dbReference type="Pfam" id="PF01055"/>
    </source>
</evidence>
<feature type="domain" description="Glycoside hydrolase family 31 TIM barrel" evidence="5">
    <location>
        <begin position="260"/>
        <end position="394"/>
    </location>
</feature>
<evidence type="ECO:0000256" key="2">
    <source>
        <dbReference type="ARBA" id="ARBA00022801"/>
    </source>
</evidence>
<dbReference type="Pfam" id="PF01055">
    <property type="entry name" value="Glyco_hydro_31_2nd"/>
    <property type="match status" value="1"/>
</dbReference>
<dbReference type="GO" id="GO:0004553">
    <property type="term" value="F:hydrolase activity, hydrolyzing O-glycosyl compounds"/>
    <property type="evidence" value="ECO:0007669"/>
    <property type="project" value="InterPro"/>
</dbReference>
<dbReference type="EMBL" id="JAODUP010000926">
    <property type="protein sequence ID" value="KAK2142664.1"/>
    <property type="molecule type" value="Genomic_DNA"/>
</dbReference>
<sequence>MNNSVIDWFIVYPLFQILKTSVANDNFLTNLKFGNNIVPCHLGNHMTLAEVSKGEFVTVDRGIRITWPGVAHLSITSSDIPTDYNVTCQDVTWMAEDCRVTVFEDCFSLDGAHWYGGAVIRKLLWPIEKWDKDMKPFVSGDAIGLVSRYNSGYSGVLERYWLNSNGLSIYVNSEVPLWISLNSTGDQQLCLRATYDNSPYNNYDQSQVFLNYTVCQGANVKETQLFAFENFFDKPFDIPDETLFRYPIYSTWARHHQNITQDKVMAYANEIIYYNYSNAQMEIDDDWESNYGQLDFSLEKFPDPQGMVEQLGDMGFRVTVWVHPFTDIVPENDWLGGLKDPGGQLPALTSWWNGVASTIDFTETESVDEWNRKLANLRQSYGISSFKFDAGETNYLPAAYRPAVPFRNPCDYATKYAEVAYLSGPRCMPSGGTSRLSYATPANLRSSLGQNLEMESRKWAQVHNPTRSALRHHRLPILASRHDRRQCLLGKVPGSGALHPVDGIERFPAGIPVLDCSLAVRRAGDRGL</sequence>
<name>A0AAD9IXF7_9ANNE</name>
<dbReference type="InterPro" id="IPR000322">
    <property type="entry name" value="Glyco_hydro_31_TIM"/>
</dbReference>
<keyword evidence="7" id="KW-1185">Reference proteome</keyword>
<dbReference type="SUPFAM" id="SSF51445">
    <property type="entry name" value="(Trans)glycosidases"/>
    <property type="match status" value="1"/>
</dbReference>
<dbReference type="InterPro" id="IPR050985">
    <property type="entry name" value="Alpha-glycosidase_related"/>
</dbReference>
<evidence type="ECO:0000256" key="3">
    <source>
        <dbReference type="ARBA" id="ARBA00023295"/>
    </source>
</evidence>
<evidence type="ECO:0000256" key="4">
    <source>
        <dbReference type="RuleBase" id="RU361185"/>
    </source>
</evidence>
<organism evidence="6 7">
    <name type="scientific">Paralvinella palmiformis</name>
    <dbReference type="NCBI Taxonomy" id="53620"/>
    <lineage>
        <taxon>Eukaryota</taxon>
        <taxon>Metazoa</taxon>
        <taxon>Spiralia</taxon>
        <taxon>Lophotrochozoa</taxon>
        <taxon>Annelida</taxon>
        <taxon>Polychaeta</taxon>
        <taxon>Sedentaria</taxon>
        <taxon>Canalipalpata</taxon>
        <taxon>Terebellida</taxon>
        <taxon>Terebelliformia</taxon>
        <taxon>Alvinellidae</taxon>
        <taxon>Paralvinella</taxon>
    </lineage>
</organism>
<reference evidence="6" key="1">
    <citation type="journal article" date="2023" name="Mol. Biol. Evol.">
        <title>Third-Generation Sequencing Reveals the Adaptive Role of the Epigenome in Three Deep-Sea Polychaetes.</title>
        <authorList>
            <person name="Perez M."/>
            <person name="Aroh O."/>
            <person name="Sun Y."/>
            <person name="Lan Y."/>
            <person name="Juniper S.K."/>
            <person name="Young C.R."/>
            <person name="Angers B."/>
            <person name="Qian P.Y."/>
        </authorList>
    </citation>
    <scope>NUCLEOTIDE SEQUENCE</scope>
    <source>
        <strain evidence="6">P08H-3</strain>
    </source>
</reference>
<proteinExistence type="inferred from homology"/>
<keyword evidence="2 4" id="KW-0378">Hydrolase</keyword>
<dbReference type="Proteomes" id="UP001208570">
    <property type="component" value="Unassembled WGS sequence"/>
</dbReference>
<dbReference type="PANTHER" id="PTHR43053:SF4">
    <property type="entry name" value="MYOGENESIS-REGULATING GLYCOSIDASE"/>
    <property type="match status" value="1"/>
</dbReference>
<dbReference type="AlphaFoldDB" id="A0AAD9IXF7"/>
<evidence type="ECO:0000313" key="7">
    <source>
        <dbReference type="Proteomes" id="UP001208570"/>
    </source>
</evidence>
<dbReference type="InterPro" id="IPR017853">
    <property type="entry name" value="GH"/>
</dbReference>
<comment type="similarity">
    <text evidence="1 4">Belongs to the glycosyl hydrolase 31 family.</text>
</comment>
<gene>
    <name evidence="6" type="ORF">LSH36_926g00056</name>
</gene>
<dbReference type="PANTHER" id="PTHR43053">
    <property type="entry name" value="GLYCOSIDASE FAMILY 31"/>
    <property type="match status" value="1"/>
</dbReference>
<evidence type="ECO:0000313" key="6">
    <source>
        <dbReference type="EMBL" id="KAK2142664.1"/>
    </source>
</evidence>